<sequence>MLTCLTENRQVFTNAAPEKTMSWRYILTNMVLILDFLLIRIKVHLENRFPVIHIRVHTENKTARQLELLHLYNAFGQ</sequence>
<evidence type="ECO:0000256" key="1">
    <source>
        <dbReference type="SAM" id="Phobius"/>
    </source>
</evidence>
<organism evidence="2 3">
    <name type="scientific">Datura stramonium</name>
    <name type="common">Jimsonweed</name>
    <name type="synonym">Common thornapple</name>
    <dbReference type="NCBI Taxonomy" id="4076"/>
    <lineage>
        <taxon>Eukaryota</taxon>
        <taxon>Viridiplantae</taxon>
        <taxon>Streptophyta</taxon>
        <taxon>Embryophyta</taxon>
        <taxon>Tracheophyta</taxon>
        <taxon>Spermatophyta</taxon>
        <taxon>Magnoliopsida</taxon>
        <taxon>eudicotyledons</taxon>
        <taxon>Gunneridae</taxon>
        <taxon>Pentapetalae</taxon>
        <taxon>asterids</taxon>
        <taxon>lamiids</taxon>
        <taxon>Solanales</taxon>
        <taxon>Solanaceae</taxon>
        <taxon>Solanoideae</taxon>
        <taxon>Datureae</taxon>
        <taxon>Datura</taxon>
    </lineage>
</organism>
<protein>
    <submittedName>
        <fullName evidence="2">Uncharacterized protein</fullName>
    </submittedName>
</protein>
<evidence type="ECO:0000313" key="3">
    <source>
        <dbReference type="Proteomes" id="UP000823775"/>
    </source>
</evidence>
<dbReference type="EMBL" id="JACEIK010001830">
    <property type="protein sequence ID" value="MCD7472478.1"/>
    <property type="molecule type" value="Genomic_DNA"/>
</dbReference>
<feature type="transmembrane region" description="Helical" evidence="1">
    <location>
        <begin position="22"/>
        <end position="39"/>
    </location>
</feature>
<keyword evidence="1" id="KW-1133">Transmembrane helix</keyword>
<accession>A0ABS8TMQ7</accession>
<keyword evidence="3" id="KW-1185">Reference proteome</keyword>
<keyword evidence="1" id="KW-0812">Transmembrane</keyword>
<proteinExistence type="predicted"/>
<reference evidence="2 3" key="1">
    <citation type="journal article" date="2021" name="BMC Genomics">
        <title>Datura genome reveals duplications of psychoactive alkaloid biosynthetic genes and high mutation rate following tissue culture.</title>
        <authorList>
            <person name="Rajewski A."/>
            <person name="Carter-House D."/>
            <person name="Stajich J."/>
            <person name="Litt A."/>
        </authorList>
    </citation>
    <scope>NUCLEOTIDE SEQUENCE [LARGE SCALE GENOMIC DNA]</scope>
    <source>
        <strain evidence="2">AR-01</strain>
    </source>
</reference>
<evidence type="ECO:0000313" key="2">
    <source>
        <dbReference type="EMBL" id="MCD7472478.1"/>
    </source>
</evidence>
<comment type="caution">
    <text evidence="2">The sequence shown here is derived from an EMBL/GenBank/DDBJ whole genome shotgun (WGS) entry which is preliminary data.</text>
</comment>
<gene>
    <name evidence="2" type="ORF">HAX54_013725</name>
</gene>
<dbReference type="Proteomes" id="UP000823775">
    <property type="component" value="Unassembled WGS sequence"/>
</dbReference>
<name>A0ABS8TMQ7_DATST</name>
<keyword evidence="1" id="KW-0472">Membrane</keyword>